<keyword evidence="1" id="KW-0472">Membrane</keyword>
<comment type="caution">
    <text evidence="4">The sequence shown here is derived from an EMBL/GenBank/DDBJ whole genome shotgun (WGS) entry which is preliminary data.</text>
</comment>
<gene>
    <name evidence="4" type="ORF">F4U95_08725</name>
    <name evidence="3" type="ORF">F4U96_08775</name>
</gene>
<dbReference type="EMBL" id="VYQB01000005">
    <property type="protein sequence ID" value="KAA9018201.1"/>
    <property type="molecule type" value="Genomic_DNA"/>
</dbReference>
<feature type="transmembrane region" description="Helical" evidence="1">
    <location>
        <begin position="92"/>
        <end position="112"/>
    </location>
</feature>
<sequence>MTARTLAFEADFIPQDAVPSLAPLVDRIPPIPERKTVHGPLTARRLYRFYAMLGLVFLIGVAPMLLGMSAQWKAFGFGLIFPGAGFLYAGDGVGILGAALSMAAFAVIMFIWWARGVILAPPAVLVGTALLSAAWIEGRSGVSWMEWAIPAAVLALHGWFALGRRKGFAAAKARGAQLNTILAKTQPVMRDAPITAEPEMPPSQVAEFRRMLDLALQPVDSWNGFSTEDTWQDGALRYQICTMSWNLSLGQYTRLPAFHGYLNTAQENLIRKHIDRKTWNYWYWESLWGNFKIEKNPVTIDNIMLSGFLGVSLGLFETASGTSPFTAPGSLTFRWDEKTAFPYSHESMLEEVVKNFKRYDLGWFPCEPRWIYSMCNLVGRTSLALHDARHGTDMLARVGDRFDRTMEEEMMMADGRIKVCTSSPFGFEVPSLSGLFGETWGVRFMTPYDPAGAERLWEVMKQDFISVKPDGSLDFRLLPLGWDTRKPADFSRWPELNPLMVTLWAAQEMGDDRIIEATMKAIDQRSGEGVAASQSWGGRNTIRDMVNRGLPDAWARGPILADAVYPDVIVGRAVTDGAALELVLHPGAEAVRSDIGIDRLVPGRSYHIIETDERFTAGLDGKARLTVALTGRTPLTIVPVA</sequence>
<evidence type="ECO:0000313" key="3">
    <source>
        <dbReference type="EMBL" id="KAA9018201.1"/>
    </source>
</evidence>
<dbReference type="InterPro" id="IPR041411">
    <property type="entry name" value="Ldi"/>
</dbReference>
<evidence type="ECO:0000259" key="2">
    <source>
        <dbReference type="Pfam" id="PF18566"/>
    </source>
</evidence>
<evidence type="ECO:0000313" key="5">
    <source>
        <dbReference type="Proteomes" id="UP000325933"/>
    </source>
</evidence>
<protein>
    <recommendedName>
        <fullName evidence="2">Linalool dehydratase/isomerase domain-containing protein</fullName>
    </recommendedName>
</protein>
<dbReference type="RefSeq" id="WP_150425387.1">
    <property type="nucleotide sequence ID" value="NZ_VYQA01000005.1"/>
</dbReference>
<evidence type="ECO:0000313" key="6">
    <source>
        <dbReference type="Proteomes" id="UP000326364"/>
    </source>
</evidence>
<feature type="domain" description="Linalool dehydratase/isomerase" evidence="2">
    <location>
        <begin position="237"/>
        <end position="527"/>
    </location>
</feature>
<reference evidence="5 6" key="1">
    <citation type="submission" date="2019-09" db="EMBL/GenBank/DDBJ databases">
        <authorList>
            <person name="Feng G."/>
        </authorList>
    </citation>
    <scope>NUCLEOTIDE SEQUENCE [LARGE SCALE GENOMIC DNA]</scope>
    <source>
        <strain evidence="4 5">KACC 19283</strain>
        <strain evidence="3 6">KACC 19284</strain>
    </source>
</reference>
<proteinExistence type="predicted"/>
<feature type="transmembrane region" description="Helical" evidence="1">
    <location>
        <begin position="117"/>
        <end position="136"/>
    </location>
</feature>
<dbReference type="AlphaFoldDB" id="A0A5J5I3K9"/>
<feature type="transmembrane region" description="Helical" evidence="1">
    <location>
        <begin position="49"/>
        <end position="72"/>
    </location>
</feature>
<dbReference type="Proteomes" id="UP000325933">
    <property type="component" value="Unassembled WGS sequence"/>
</dbReference>
<name>A0A5J5I3K9_9SPHN</name>
<dbReference type="Proteomes" id="UP000326364">
    <property type="component" value="Unassembled WGS sequence"/>
</dbReference>
<evidence type="ECO:0000256" key="1">
    <source>
        <dbReference type="SAM" id="Phobius"/>
    </source>
</evidence>
<dbReference type="Pfam" id="PF18566">
    <property type="entry name" value="Ldi"/>
    <property type="match status" value="1"/>
</dbReference>
<accession>A0A5J5I3K9</accession>
<evidence type="ECO:0000313" key="4">
    <source>
        <dbReference type="EMBL" id="KAA9030837.1"/>
    </source>
</evidence>
<keyword evidence="1" id="KW-0812">Transmembrane</keyword>
<keyword evidence="6" id="KW-1185">Reference proteome</keyword>
<dbReference type="EMBL" id="VYQA01000005">
    <property type="protein sequence ID" value="KAA9030837.1"/>
    <property type="molecule type" value="Genomic_DNA"/>
</dbReference>
<keyword evidence="1" id="KW-1133">Transmembrane helix</keyword>
<organism evidence="4 5">
    <name type="scientific">Sphingobium limneticum</name>
    <dbReference type="NCBI Taxonomy" id="1007511"/>
    <lineage>
        <taxon>Bacteria</taxon>
        <taxon>Pseudomonadati</taxon>
        <taxon>Pseudomonadota</taxon>
        <taxon>Alphaproteobacteria</taxon>
        <taxon>Sphingomonadales</taxon>
        <taxon>Sphingomonadaceae</taxon>
        <taxon>Sphingobium</taxon>
    </lineage>
</organism>